<evidence type="ECO:0000256" key="5">
    <source>
        <dbReference type="ARBA" id="ARBA00022833"/>
    </source>
</evidence>
<dbReference type="InterPro" id="IPR001965">
    <property type="entry name" value="Znf_PHD"/>
</dbReference>
<dbReference type="InterPro" id="IPR013083">
    <property type="entry name" value="Znf_RING/FYVE/PHD"/>
</dbReference>
<dbReference type="GO" id="GO:0003713">
    <property type="term" value="F:transcription coactivator activity"/>
    <property type="evidence" value="ECO:0007669"/>
    <property type="project" value="TreeGrafter"/>
</dbReference>
<keyword evidence="5" id="KW-0862">Zinc</keyword>
<evidence type="ECO:0000256" key="3">
    <source>
        <dbReference type="ARBA" id="ARBA00022737"/>
    </source>
</evidence>
<keyword evidence="7" id="KW-0804">Transcription</keyword>
<reference evidence="12" key="2">
    <citation type="submission" date="2017-02" db="UniProtKB">
        <authorList>
            <consortium name="WormBaseParasite"/>
        </authorList>
    </citation>
    <scope>IDENTIFICATION</scope>
</reference>
<dbReference type="PROSITE" id="PS01359">
    <property type="entry name" value="ZF_PHD_1"/>
    <property type="match status" value="1"/>
</dbReference>
<dbReference type="GO" id="GO:0044666">
    <property type="term" value="C:MLL3/4 complex"/>
    <property type="evidence" value="ECO:0007669"/>
    <property type="project" value="TreeGrafter"/>
</dbReference>
<dbReference type="PANTHER" id="PTHR45888">
    <property type="entry name" value="HL01030P-RELATED"/>
    <property type="match status" value="1"/>
</dbReference>
<keyword evidence="8" id="KW-0539">Nucleus</keyword>
<dbReference type="STRING" id="6313.A0A0K0DM07"/>
<dbReference type="InterPro" id="IPR019787">
    <property type="entry name" value="Znf_PHD-finger"/>
</dbReference>
<dbReference type="WBParaSite" id="ACAC_0001268201-mRNA-1">
    <property type="protein sequence ID" value="ACAC_0001268201-mRNA-1"/>
    <property type="gene ID" value="ACAC_0001268201"/>
</dbReference>
<proteinExistence type="predicted"/>
<protein>
    <submittedName>
        <fullName evidence="12">PHD-type domain-containing protein</fullName>
    </submittedName>
</protein>
<dbReference type="Proteomes" id="UP000035642">
    <property type="component" value="Unassembled WGS sequence"/>
</dbReference>
<evidence type="ECO:0000256" key="6">
    <source>
        <dbReference type="ARBA" id="ARBA00023015"/>
    </source>
</evidence>
<keyword evidence="2" id="KW-0479">Metal-binding</keyword>
<dbReference type="InterPro" id="IPR011011">
    <property type="entry name" value="Znf_FYVE_PHD"/>
</dbReference>
<comment type="subcellular location">
    <subcellularLocation>
        <location evidence="1">Nucleus</location>
    </subcellularLocation>
</comment>
<feature type="domain" description="PHD-type" evidence="10">
    <location>
        <begin position="30"/>
        <end position="83"/>
    </location>
</feature>
<organism evidence="11 12">
    <name type="scientific">Angiostrongylus cantonensis</name>
    <name type="common">Rat lungworm</name>
    <dbReference type="NCBI Taxonomy" id="6313"/>
    <lineage>
        <taxon>Eukaryota</taxon>
        <taxon>Metazoa</taxon>
        <taxon>Ecdysozoa</taxon>
        <taxon>Nematoda</taxon>
        <taxon>Chromadorea</taxon>
        <taxon>Rhabditida</taxon>
        <taxon>Rhabditina</taxon>
        <taxon>Rhabditomorpha</taxon>
        <taxon>Strongyloidea</taxon>
        <taxon>Metastrongylidae</taxon>
        <taxon>Angiostrongylus</taxon>
    </lineage>
</organism>
<dbReference type="Gene3D" id="3.30.40.10">
    <property type="entry name" value="Zinc/RING finger domain, C3HC4 (zinc finger)"/>
    <property type="match status" value="1"/>
</dbReference>
<dbReference type="GO" id="GO:0008270">
    <property type="term" value="F:zinc ion binding"/>
    <property type="evidence" value="ECO:0007669"/>
    <property type="project" value="UniProtKB-KW"/>
</dbReference>
<evidence type="ECO:0000256" key="9">
    <source>
        <dbReference type="PROSITE-ProRule" id="PRU00146"/>
    </source>
</evidence>
<keyword evidence="3" id="KW-0677">Repeat</keyword>
<dbReference type="PANTHER" id="PTHR45888:SF6">
    <property type="entry name" value="HL01030P-RELATED"/>
    <property type="match status" value="1"/>
</dbReference>
<evidence type="ECO:0000313" key="12">
    <source>
        <dbReference type="WBParaSite" id="ACAC_0001268201-mRNA-1"/>
    </source>
</evidence>
<dbReference type="AlphaFoldDB" id="A0A0K0DM07"/>
<evidence type="ECO:0000256" key="2">
    <source>
        <dbReference type="ARBA" id="ARBA00022723"/>
    </source>
</evidence>
<dbReference type="PROSITE" id="PS50016">
    <property type="entry name" value="ZF_PHD_2"/>
    <property type="match status" value="1"/>
</dbReference>
<dbReference type="Pfam" id="PF00628">
    <property type="entry name" value="PHD"/>
    <property type="match status" value="1"/>
</dbReference>
<dbReference type="SMART" id="SM00249">
    <property type="entry name" value="PHD"/>
    <property type="match status" value="1"/>
</dbReference>
<evidence type="ECO:0000256" key="4">
    <source>
        <dbReference type="ARBA" id="ARBA00022771"/>
    </source>
</evidence>
<dbReference type="GO" id="GO:0045944">
    <property type="term" value="P:positive regulation of transcription by RNA polymerase II"/>
    <property type="evidence" value="ECO:0007669"/>
    <property type="project" value="TreeGrafter"/>
</dbReference>
<keyword evidence="4 9" id="KW-0863">Zinc-finger</keyword>
<sequence>MNEMLEWMMLSMSGHQSYLNQTVVTRGWRCLDCTICEGCGEGKDESKLLLCEECDVSYHIYCLSPPLERIPNGPWRCHWCCMCQVRTYSLNT</sequence>
<evidence type="ECO:0000313" key="11">
    <source>
        <dbReference type="Proteomes" id="UP000035642"/>
    </source>
</evidence>
<name>A0A0K0DM07_ANGCA</name>
<reference evidence="11" key="1">
    <citation type="submission" date="2012-09" db="EMBL/GenBank/DDBJ databases">
        <authorList>
            <person name="Martin A.A."/>
        </authorList>
    </citation>
    <scope>NUCLEOTIDE SEQUENCE</scope>
</reference>
<evidence type="ECO:0000259" key="10">
    <source>
        <dbReference type="PROSITE" id="PS50016"/>
    </source>
</evidence>
<dbReference type="GO" id="GO:0042800">
    <property type="term" value="F:histone H3K4 methyltransferase activity"/>
    <property type="evidence" value="ECO:0007669"/>
    <property type="project" value="TreeGrafter"/>
</dbReference>
<keyword evidence="11" id="KW-1185">Reference proteome</keyword>
<keyword evidence="6" id="KW-0805">Transcription regulation</keyword>
<accession>A0A0K0DM07</accession>
<evidence type="ECO:0000256" key="7">
    <source>
        <dbReference type="ARBA" id="ARBA00023163"/>
    </source>
</evidence>
<evidence type="ECO:0000256" key="1">
    <source>
        <dbReference type="ARBA" id="ARBA00004123"/>
    </source>
</evidence>
<evidence type="ECO:0000256" key="8">
    <source>
        <dbReference type="ARBA" id="ARBA00023242"/>
    </source>
</evidence>
<dbReference type="InterPro" id="IPR019786">
    <property type="entry name" value="Zinc_finger_PHD-type_CS"/>
</dbReference>
<dbReference type="SUPFAM" id="SSF57903">
    <property type="entry name" value="FYVE/PHD zinc finger"/>
    <property type="match status" value="1"/>
</dbReference>